<reference evidence="2" key="1">
    <citation type="submission" date="2023-06" db="EMBL/GenBank/DDBJ databases">
        <title>Genome-scale phylogeny and comparative genomics of the fungal order Sordariales.</title>
        <authorList>
            <consortium name="Lawrence Berkeley National Laboratory"/>
            <person name="Hensen N."/>
            <person name="Bonometti L."/>
            <person name="Westerberg I."/>
            <person name="Brannstrom I.O."/>
            <person name="Guillou S."/>
            <person name="Cros-Aarteil S."/>
            <person name="Calhoun S."/>
            <person name="Haridas S."/>
            <person name="Kuo A."/>
            <person name="Mondo S."/>
            <person name="Pangilinan J."/>
            <person name="Riley R."/>
            <person name="Labutti K."/>
            <person name="Andreopoulos B."/>
            <person name="Lipzen A."/>
            <person name="Chen C."/>
            <person name="Yanf M."/>
            <person name="Daum C."/>
            <person name="Ng V."/>
            <person name="Clum A."/>
            <person name="Steindorff A."/>
            <person name="Ohm R."/>
            <person name="Martin F."/>
            <person name="Silar P."/>
            <person name="Natvig D."/>
            <person name="Lalanne C."/>
            <person name="Gautier V."/>
            <person name="Ament-Velasquez S.L."/>
            <person name="Kruys A."/>
            <person name="Hutchinson M.I."/>
            <person name="Powell A.J."/>
            <person name="Barry K."/>
            <person name="Miller A.N."/>
            <person name="Grigoriev I.V."/>
            <person name="Debuchy R."/>
            <person name="Gladieux P."/>
            <person name="Thoren M.H."/>
            <person name="Johannesson H."/>
        </authorList>
    </citation>
    <scope>NUCLEOTIDE SEQUENCE</scope>
    <source>
        <strain evidence="2">SMH2532-1</strain>
    </source>
</reference>
<feature type="compositionally biased region" description="Basic residues" evidence="1">
    <location>
        <begin position="46"/>
        <end position="55"/>
    </location>
</feature>
<sequence length="181" mass="19871">MHTRQAGTDRHAGGGVAPQAQASPLRPAKDTPARGSRATKNALQRRSLRTARSRRSAPTPVEALPPNRRRRPSKPDTSEELSDKTQVIPQGHRRQRRTYQKERESRRLAGQLPEFGLLGETQSLYNASLQLSNTRKTSSPGVRNGRLSKKPTPKAAMPQGILKSGQAGTGRSKRSSRELKG</sequence>
<feature type="compositionally biased region" description="Basic and acidic residues" evidence="1">
    <location>
        <begin position="73"/>
        <end position="83"/>
    </location>
</feature>
<proteinExistence type="predicted"/>
<name>A0AA39YMF9_9PEZI</name>
<feature type="compositionally biased region" description="Polar residues" evidence="1">
    <location>
        <begin position="131"/>
        <end position="141"/>
    </location>
</feature>
<feature type="region of interest" description="Disordered" evidence="1">
    <location>
        <begin position="131"/>
        <end position="181"/>
    </location>
</feature>
<accession>A0AA39YMF9</accession>
<evidence type="ECO:0000256" key="1">
    <source>
        <dbReference type="SAM" id="MobiDB-lite"/>
    </source>
</evidence>
<organism evidence="2 3">
    <name type="scientific">Cercophora newfieldiana</name>
    <dbReference type="NCBI Taxonomy" id="92897"/>
    <lineage>
        <taxon>Eukaryota</taxon>
        <taxon>Fungi</taxon>
        <taxon>Dikarya</taxon>
        <taxon>Ascomycota</taxon>
        <taxon>Pezizomycotina</taxon>
        <taxon>Sordariomycetes</taxon>
        <taxon>Sordariomycetidae</taxon>
        <taxon>Sordariales</taxon>
        <taxon>Lasiosphaeriaceae</taxon>
        <taxon>Cercophora</taxon>
    </lineage>
</organism>
<dbReference type="Proteomes" id="UP001174936">
    <property type="component" value="Unassembled WGS sequence"/>
</dbReference>
<keyword evidence="3" id="KW-1185">Reference proteome</keyword>
<feature type="region of interest" description="Disordered" evidence="1">
    <location>
        <begin position="1"/>
        <end position="114"/>
    </location>
</feature>
<dbReference type="AlphaFoldDB" id="A0AA39YMF9"/>
<evidence type="ECO:0000313" key="2">
    <source>
        <dbReference type="EMBL" id="KAK0655243.1"/>
    </source>
</evidence>
<dbReference type="EMBL" id="JAULSV010000001">
    <property type="protein sequence ID" value="KAK0655243.1"/>
    <property type="molecule type" value="Genomic_DNA"/>
</dbReference>
<comment type="caution">
    <text evidence="2">The sequence shown here is derived from an EMBL/GenBank/DDBJ whole genome shotgun (WGS) entry which is preliminary data.</text>
</comment>
<gene>
    <name evidence="2" type="ORF">B0T16DRAFT_8130</name>
</gene>
<evidence type="ECO:0000313" key="3">
    <source>
        <dbReference type="Proteomes" id="UP001174936"/>
    </source>
</evidence>
<protein>
    <submittedName>
        <fullName evidence="2">Uncharacterized protein</fullName>
    </submittedName>
</protein>